<evidence type="ECO:0000256" key="4">
    <source>
        <dbReference type="ARBA" id="ARBA00022692"/>
    </source>
</evidence>
<dbReference type="GO" id="GO:0015254">
    <property type="term" value="F:glycerol channel activity"/>
    <property type="evidence" value="ECO:0007669"/>
    <property type="project" value="TreeGrafter"/>
</dbReference>
<protein>
    <submittedName>
        <fullName evidence="9">Uncharacterized protein</fullName>
    </submittedName>
</protein>
<dbReference type="Pfam" id="PF00230">
    <property type="entry name" value="MIP"/>
    <property type="match status" value="1"/>
</dbReference>
<feature type="transmembrane region" description="Helical" evidence="8">
    <location>
        <begin position="82"/>
        <end position="106"/>
    </location>
</feature>
<dbReference type="NCBIfam" id="TIGR00861">
    <property type="entry name" value="MIP"/>
    <property type="match status" value="1"/>
</dbReference>
<organism evidence="9 10">
    <name type="scientific">Ridgeia piscesae</name>
    <name type="common">Tubeworm</name>
    <dbReference type="NCBI Taxonomy" id="27915"/>
    <lineage>
        <taxon>Eukaryota</taxon>
        <taxon>Metazoa</taxon>
        <taxon>Spiralia</taxon>
        <taxon>Lophotrochozoa</taxon>
        <taxon>Annelida</taxon>
        <taxon>Polychaeta</taxon>
        <taxon>Sedentaria</taxon>
        <taxon>Canalipalpata</taxon>
        <taxon>Sabellida</taxon>
        <taxon>Siboglinidae</taxon>
        <taxon>Ridgeia</taxon>
    </lineage>
</organism>
<evidence type="ECO:0000256" key="7">
    <source>
        <dbReference type="RuleBase" id="RU000477"/>
    </source>
</evidence>
<dbReference type="AlphaFoldDB" id="A0AAD9KP31"/>
<gene>
    <name evidence="9" type="ORF">NP493_769g01008</name>
</gene>
<dbReference type="SUPFAM" id="SSF81338">
    <property type="entry name" value="Aquaporin-like"/>
    <property type="match status" value="1"/>
</dbReference>
<dbReference type="EMBL" id="JAODUO010000768">
    <property type="protein sequence ID" value="KAK2174886.1"/>
    <property type="molecule type" value="Genomic_DNA"/>
</dbReference>
<keyword evidence="3 7" id="KW-0813">Transport</keyword>
<evidence type="ECO:0000256" key="1">
    <source>
        <dbReference type="ARBA" id="ARBA00004141"/>
    </source>
</evidence>
<feature type="transmembrane region" description="Helical" evidence="8">
    <location>
        <begin position="166"/>
        <end position="191"/>
    </location>
</feature>
<feature type="transmembrane region" description="Helical" evidence="8">
    <location>
        <begin position="257"/>
        <end position="276"/>
    </location>
</feature>
<dbReference type="CDD" id="cd00333">
    <property type="entry name" value="MIP"/>
    <property type="match status" value="1"/>
</dbReference>
<keyword evidence="6 8" id="KW-0472">Membrane</keyword>
<name>A0AAD9KP31_RIDPI</name>
<evidence type="ECO:0000313" key="9">
    <source>
        <dbReference type="EMBL" id="KAK2174886.1"/>
    </source>
</evidence>
<evidence type="ECO:0000313" key="10">
    <source>
        <dbReference type="Proteomes" id="UP001209878"/>
    </source>
</evidence>
<dbReference type="InterPro" id="IPR023271">
    <property type="entry name" value="Aquaporin-like"/>
</dbReference>
<dbReference type="Proteomes" id="UP001209878">
    <property type="component" value="Unassembled WGS sequence"/>
</dbReference>
<reference evidence="9" key="1">
    <citation type="journal article" date="2023" name="Mol. Biol. Evol.">
        <title>Third-Generation Sequencing Reveals the Adaptive Role of the Epigenome in Three Deep-Sea Polychaetes.</title>
        <authorList>
            <person name="Perez M."/>
            <person name="Aroh O."/>
            <person name="Sun Y."/>
            <person name="Lan Y."/>
            <person name="Juniper S.K."/>
            <person name="Young C.R."/>
            <person name="Angers B."/>
            <person name="Qian P.Y."/>
        </authorList>
    </citation>
    <scope>NUCLEOTIDE SEQUENCE</scope>
    <source>
        <strain evidence="9">R07B-5</strain>
    </source>
</reference>
<evidence type="ECO:0000256" key="8">
    <source>
        <dbReference type="SAM" id="Phobius"/>
    </source>
</evidence>
<dbReference type="PANTHER" id="PTHR43829">
    <property type="entry name" value="AQUAPORIN OR AQUAGLYCEROPORIN RELATED"/>
    <property type="match status" value="1"/>
</dbReference>
<evidence type="ECO:0000256" key="6">
    <source>
        <dbReference type="ARBA" id="ARBA00023136"/>
    </source>
</evidence>
<feature type="transmembrane region" description="Helical" evidence="8">
    <location>
        <begin position="42"/>
        <end position="62"/>
    </location>
</feature>
<comment type="similarity">
    <text evidence="2 7">Belongs to the MIP/aquaporin (TC 1.A.8) family.</text>
</comment>
<dbReference type="Gene3D" id="1.20.1080.10">
    <property type="entry name" value="Glycerol uptake facilitator protein"/>
    <property type="match status" value="1"/>
</dbReference>
<evidence type="ECO:0000256" key="3">
    <source>
        <dbReference type="ARBA" id="ARBA00022448"/>
    </source>
</evidence>
<dbReference type="InterPro" id="IPR022357">
    <property type="entry name" value="MIP_CS"/>
</dbReference>
<comment type="caution">
    <text evidence="9">The sequence shown here is derived from an EMBL/GenBank/DDBJ whole genome shotgun (WGS) entry which is preliminary data.</text>
</comment>
<evidence type="ECO:0000256" key="2">
    <source>
        <dbReference type="ARBA" id="ARBA00006175"/>
    </source>
</evidence>
<comment type="subcellular location">
    <subcellularLocation>
        <location evidence="1">Membrane</location>
        <topology evidence="1">Multi-pass membrane protein</topology>
    </subcellularLocation>
</comment>
<keyword evidence="5 8" id="KW-1133">Transmembrane helix</keyword>
<dbReference type="PANTHER" id="PTHR43829:SF9">
    <property type="entry name" value="AQUAPORIN-9"/>
    <property type="match status" value="1"/>
</dbReference>
<dbReference type="PRINTS" id="PR00783">
    <property type="entry name" value="MINTRINSICP"/>
</dbReference>
<evidence type="ECO:0000256" key="5">
    <source>
        <dbReference type="ARBA" id="ARBA00022989"/>
    </source>
</evidence>
<dbReference type="InterPro" id="IPR050363">
    <property type="entry name" value="MIP/Aquaporin"/>
</dbReference>
<dbReference type="PRINTS" id="PR02019">
    <property type="entry name" value="AQUAPORIN7"/>
</dbReference>
<proteinExistence type="inferred from homology"/>
<keyword evidence="4 7" id="KW-0812">Transmembrane</keyword>
<feature type="transmembrane region" description="Helical" evidence="8">
    <location>
        <begin position="203"/>
        <end position="223"/>
    </location>
</feature>
<feature type="transmembrane region" description="Helical" evidence="8">
    <location>
        <begin position="118"/>
        <end position="139"/>
    </location>
</feature>
<dbReference type="GO" id="GO:0016323">
    <property type="term" value="C:basolateral plasma membrane"/>
    <property type="evidence" value="ECO:0007669"/>
    <property type="project" value="TreeGrafter"/>
</dbReference>
<sequence>MKREPKSGREERPRSSTVDWRDALRRKLVIRNEAIRECISECFGTFLLLVFGYAAIATYILGGEGVTPLVSVNLGWGFGVALAVWVSMSVSGAHVNPSVTVALVVIGKFPLRKVPHYLLGQYAGGFLAAALVYCVYLDALNSFDGGVRSTTGANATAVIFTTVPNAYLTALSAVQDQLVGTAILLVGVLAMTDQRNPHRPSPGLFPLCIGLYVASLTMCYALNMGAPINPARDLPSRIFLVLAGWGTEPFSLNNYNYFWIPVVVPHIGAILGAILYEVLISVQIPDTDHPDDVSDTELIQRKAGDAMQRRTRRLLEVSSGREQRKIGRCGSSMLRPSPNHGAANLTPNELPLVPLDTLSCRNGAPNSEVYVCKGRRNYAMRAVSVSL</sequence>
<dbReference type="InterPro" id="IPR000425">
    <property type="entry name" value="MIP"/>
</dbReference>
<dbReference type="PROSITE" id="PS00221">
    <property type="entry name" value="MIP"/>
    <property type="match status" value="1"/>
</dbReference>
<accession>A0AAD9KP31</accession>
<dbReference type="GO" id="GO:0015250">
    <property type="term" value="F:water channel activity"/>
    <property type="evidence" value="ECO:0007669"/>
    <property type="project" value="TreeGrafter"/>
</dbReference>
<keyword evidence="10" id="KW-1185">Reference proteome</keyword>